<dbReference type="GO" id="GO:0046933">
    <property type="term" value="F:proton-transporting ATP synthase activity, rotational mechanism"/>
    <property type="evidence" value="ECO:0007669"/>
    <property type="project" value="UniProtKB-UniRule"/>
</dbReference>
<dbReference type="SUPFAM" id="SSF52943">
    <property type="entry name" value="ATP synthase (F1-ATPase), gamma subunit"/>
    <property type="match status" value="1"/>
</dbReference>
<evidence type="ECO:0000256" key="10">
    <source>
        <dbReference type="HAMAP-Rule" id="MF_00815"/>
    </source>
</evidence>
<evidence type="ECO:0000256" key="1">
    <source>
        <dbReference type="ARBA" id="ARBA00003456"/>
    </source>
</evidence>
<dbReference type="PRINTS" id="PR00126">
    <property type="entry name" value="ATPASEGAMMA"/>
</dbReference>
<evidence type="ECO:0000313" key="12">
    <source>
        <dbReference type="Proteomes" id="UP000229401"/>
    </source>
</evidence>
<evidence type="ECO:0000256" key="7">
    <source>
        <dbReference type="ARBA" id="ARBA00023136"/>
    </source>
</evidence>
<comment type="subunit">
    <text evidence="10">F-type ATPases have 2 components, CF(1) - the catalytic core - and CF(0) - the membrane proton channel. CF(1) has five subunits: alpha(3), beta(3), gamma(1), delta(1), epsilon(1). CF(0) has three main subunits: a, b and c.</text>
</comment>
<proteinExistence type="inferred from homology"/>
<dbReference type="GO" id="GO:0005886">
    <property type="term" value="C:plasma membrane"/>
    <property type="evidence" value="ECO:0007669"/>
    <property type="project" value="UniProtKB-SubCell"/>
</dbReference>
<dbReference type="EMBL" id="PFLI01000064">
    <property type="protein sequence ID" value="PIY72270.1"/>
    <property type="molecule type" value="Genomic_DNA"/>
</dbReference>
<keyword evidence="4 10" id="KW-0813">Transport</keyword>
<dbReference type="InterPro" id="IPR000131">
    <property type="entry name" value="ATP_synth_F1_gsu"/>
</dbReference>
<dbReference type="GO" id="GO:0045259">
    <property type="term" value="C:proton-transporting ATP synthase complex"/>
    <property type="evidence" value="ECO:0007669"/>
    <property type="project" value="UniProtKB-KW"/>
</dbReference>
<keyword evidence="7 10" id="KW-0472">Membrane</keyword>
<name>A0A2M7QK97_9BACT</name>
<gene>
    <name evidence="10 11" type="primary">atpG</name>
    <name evidence="11" type="ORF">COY87_01810</name>
</gene>
<protein>
    <recommendedName>
        <fullName evidence="10">ATP synthase gamma chain</fullName>
    </recommendedName>
    <alternativeName>
        <fullName evidence="10">ATP synthase F1 sector gamma subunit</fullName>
    </alternativeName>
    <alternativeName>
        <fullName evidence="10">F-ATPase gamma subunit</fullName>
    </alternativeName>
</protein>
<dbReference type="Proteomes" id="UP000229401">
    <property type="component" value="Unassembled WGS sequence"/>
</dbReference>
<evidence type="ECO:0000313" key="11">
    <source>
        <dbReference type="EMBL" id="PIY72270.1"/>
    </source>
</evidence>
<keyword evidence="10" id="KW-1003">Cell membrane</keyword>
<keyword evidence="6 10" id="KW-0406">Ion transport</keyword>
<dbReference type="Gene3D" id="3.40.1380.10">
    <property type="match status" value="1"/>
</dbReference>
<keyword evidence="8 10" id="KW-0139">CF(1)</keyword>
<comment type="function">
    <text evidence="1 10">Produces ATP from ADP in the presence of a proton gradient across the membrane. The gamma chain is believed to be important in regulating ATPase activity and the flow of protons through the CF(0) complex.</text>
</comment>
<dbReference type="NCBIfam" id="TIGR01146">
    <property type="entry name" value="ATPsyn_F1gamma"/>
    <property type="match status" value="1"/>
</dbReference>
<evidence type="ECO:0000256" key="5">
    <source>
        <dbReference type="ARBA" id="ARBA00022781"/>
    </source>
</evidence>
<reference evidence="12" key="1">
    <citation type="submission" date="2017-09" db="EMBL/GenBank/DDBJ databases">
        <title>Depth-based differentiation of microbial function through sediment-hosted aquifers and enrichment of novel symbionts in the deep terrestrial subsurface.</title>
        <authorList>
            <person name="Probst A.J."/>
            <person name="Ladd B."/>
            <person name="Jarett J.K."/>
            <person name="Geller-Mcgrath D.E."/>
            <person name="Sieber C.M.K."/>
            <person name="Emerson J.B."/>
            <person name="Anantharaman K."/>
            <person name="Thomas B.C."/>
            <person name="Malmstrom R."/>
            <person name="Stieglmeier M."/>
            <person name="Klingl A."/>
            <person name="Woyke T."/>
            <person name="Ryan C.M."/>
            <person name="Banfield J.F."/>
        </authorList>
    </citation>
    <scope>NUCLEOTIDE SEQUENCE [LARGE SCALE GENOMIC DNA]</scope>
</reference>
<comment type="caution">
    <text evidence="11">The sequence shown here is derived from an EMBL/GenBank/DDBJ whole genome shotgun (WGS) entry which is preliminary data.</text>
</comment>
<keyword evidence="5 10" id="KW-0375">Hydrogen ion transport</keyword>
<evidence type="ECO:0000256" key="3">
    <source>
        <dbReference type="ARBA" id="ARBA00007681"/>
    </source>
</evidence>
<sequence>MNLRQVRKKTKSVTNVKKITKSMQLVSAIKMKRAQQAAIEAKPYQEQLEAIINRVMYKKNESISSLLVKPKIEKKFLRIIISANKGLCGSFNIDLLRYLLKNNEKNKTDYIVVGKKAATFVSKIGETILADFSSNQSLNNVSAIFTMVINSFLSGTYSKVSIIYNAFISTLKTETVEHTLLPFSLTSELKKESVKHLQNEYIIEPNPEDIIDSLLKSYLKDKIRNSIVQSEAGEHSARMIAMKNATDNANDVIYNLTLLGNKLRQEKITNELLDMITAKESVGTV</sequence>
<organism evidence="11 12">
    <name type="scientific">Candidatus Roizmanbacteria bacterium CG_4_10_14_0_8_um_filter_33_9</name>
    <dbReference type="NCBI Taxonomy" id="1974826"/>
    <lineage>
        <taxon>Bacteria</taxon>
        <taxon>Candidatus Roizmaniibacteriota</taxon>
    </lineage>
</organism>
<dbReference type="PANTHER" id="PTHR11693:SF22">
    <property type="entry name" value="ATP SYNTHASE SUBUNIT GAMMA, MITOCHONDRIAL"/>
    <property type="match status" value="1"/>
</dbReference>
<dbReference type="GO" id="GO:0042777">
    <property type="term" value="P:proton motive force-driven plasma membrane ATP synthesis"/>
    <property type="evidence" value="ECO:0007669"/>
    <property type="project" value="UniProtKB-UniRule"/>
</dbReference>
<dbReference type="InterPro" id="IPR035968">
    <property type="entry name" value="ATP_synth_F1_ATPase_gsu"/>
</dbReference>
<evidence type="ECO:0000256" key="2">
    <source>
        <dbReference type="ARBA" id="ARBA00004170"/>
    </source>
</evidence>
<dbReference type="Pfam" id="PF00231">
    <property type="entry name" value="ATP-synt"/>
    <property type="match status" value="1"/>
</dbReference>
<dbReference type="HAMAP" id="MF_00815">
    <property type="entry name" value="ATP_synth_gamma_bact"/>
    <property type="match status" value="1"/>
</dbReference>
<dbReference type="PANTHER" id="PTHR11693">
    <property type="entry name" value="ATP SYNTHASE GAMMA CHAIN"/>
    <property type="match status" value="1"/>
</dbReference>
<comment type="similarity">
    <text evidence="3 10">Belongs to the ATPase gamma chain family.</text>
</comment>
<evidence type="ECO:0000256" key="9">
    <source>
        <dbReference type="ARBA" id="ARBA00023310"/>
    </source>
</evidence>
<keyword evidence="9 10" id="KW-0066">ATP synthesis</keyword>
<accession>A0A2M7QK97</accession>
<dbReference type="GO" id="GO:0005524">
    <property type="term" value="F:ATP binding"/>
    <property type="evidence" value="ECO:0007669"/>
    <property type="project" value="UniProtKB-UniRule"/>
</dbReference>
<dbReference type="AlphaFoldDB" id="A0A2M7QK97"/>
<dbReference type="Gene3D" id="1.10.287.80">
    <property type="entry name" value="ATP synthase, gamma subunit, helix hairpin domain"/>
    <property type="match status" value="1"/>
</dbReference>
<dbReference type="CDD" id="cd12151">
    <property type="entry name" value="F1-ATPase_gamma"/>
    <property type="match status" value="1"/>
</dbReference>
<evidence type="ECO:0000256" key="6">
    <source>
        <dbReference type="ARBA" id="ARBA00023065"/>
    </source>
</evidence>
<comment type="subcellular location">
    <subcellularLocation>
        <location evidence="10">Cell membrane</location>
        <topology evidence="10">Peripheral membrane protein</topology>
    </subcellularLocation>
    <subcellularLocation>
        <location evidence="2">Membrane</location>
        <topology evidence="2">Peripheral membrane protein</topology>
    </subcellularLocation>
</comment>
<evidence type="ECO:0000256" key="4">
    <source>
        <dbReference type="ARBA" id="ARBA00022448"/>
    </source>
</evidence>
<evidence type="ECO:0000256" key="8">
    <source>
        <dbReference type="ARBA" id="ARBA00023196"/>
    </source>
</evidence>